<organism evidence="10 11">
    <name type="scientific">Ligilactobacillus acidipiscis</name>
    <dbReference type="NCBI Taxonomy" id="89059"/>
    <lineage>
        <taxon>Bacteria</taxon>
        <taxon>Bacillati</taxon>
        <taxon>Bacillota</taxon>
        <taxon>Bacilli</taxon>
        <taxon>Lactobacillales</taxon>
        <taxon>Lactobacillaceae</taxon>
        <taxon>Ligilactobacillus</taxon>
    </lineage>
</organism>
<keyword evidence="7 8" id="KW-0472">Membrane</keyword>
<evidence type="ECO:0000256" key="4">
    <source>
        <dbReference type="ARBA" id="ARBA00022475"/>
    </source>
</evidence>
<dbReference type="InterPro" id="IPR003784">
    <property type="entry name" value="BioY"/>
</dbReference>
<dbReference type="GeneID" id="95350430"/>
<dbReference type="EMBL" id="LT630287">
    <property type="protein sequence ID" value="SFV41773.1"/>
    <property type="molecule type" value="Genomic_DNA"/>
</dbReference>
<keyword evidence="4 8" id="KW-1003">Cell membrane</keyword>
<comment type="similarity">
    <text evidence="2 8">Belongs to the BioY family.</text>
</comment>
<dbReference type="Proteomes" id="UP000190935">
    <property type="component" value="Chromosome I"/>
</dbReference>
<feature type="transmembrane region" description="Helical" evidence="9">
    <location>
        <begin position="6"/>
        <end position="36"/>
    </location>
</feature>
<dbReference type="GO" id="GO:0005886">
    <property type="term" value="C:plasma membrane"/>
    <property type="evidence" value="ECO:0007669"/>
    <property type="project" value="UniProtKB-SubCell"/>
</dbReference>
<evidence type="ECO:0000256" key="3">
    <source>
        <dbReference type="ARBA" id="ARBA00022448"/>
    </source>
</evidence>
<dbReference type="Gene3D" id="1.10.1760.20">
    <property type="match status" value="1"/>
</dbReference>
<evidence type="ECO:0000256" key="9">
    <source>
        <dbReference type="SAM" id="Phobius"/>
    </source>
</evidence>
<evidence type="ECO:0000256" key="5">
    <source>
        <dbReference type="ARBA" id="ARBA00022692"/>
    </source>
</evidence>
<dbReference type="KEGG" id="laca:LAC1533_2347"/>
<evidence type="ECO:0000313" key="10">
    <source>
        <dbReference type="EMBL" id="SFV41773.1"/>
    </source>
</evidence>
<dbReference type="GO" id="GO:0015225">
    <property type="term" value="F:biotin transmembrane transporter activity"/>
    <property type="evidence" value="ECO:0007669"/>
    <property type="project" value="UniProtKB-UniRule"/>
</dbReference>
<keyword evidence="6 9" id="KW-1133">Transmembrane helix</keyword>
<keyword evidence="5 9" id="KW-0812">Transmembrane</keyword>
<feature type="transmembrane region" description="Helical" evidence="9">
    <location>
        <begin position="118"/>
        <end position="137"/>
    </location>
</feature>
<evidence type="ECO:0000256" key="6">
    <source>
        <dbReference type="ARBA" id="ARBA00022989"/>
    </source>
</evidence>
<evidence type="ECO:0000256" key="8">
    <source>
        <dbReference type="PIRNR" id="PIRNR016661"/>
    </source>
</evidence>
<dbReference type="Pfam" id="PF02632">
    <property type="entry name" value="BioY"/>
    <property type="match status" value="1"/>
</dbReference>
<accession>A0A1K1KSE0</accession>
<evidence type="ECO:0000256" key="7">
    <source>
        <dbReference type="ARBA" id="ARBA00023136"/>
    </source>
</evidence>
<gene>
    <name evidence="10" type="ORF">LAC1533_2347</name>
</gene>
<dbReference type="PANTHER" id="PTHR34295:SF4">
    <property type="entry name" value="BIOTIN TRANSPORTER BIOY-RELATED"/>
    <property type="match status" value="1"/>
</dbReference>
<proteinExistence type="inferred from homology"/>
<dbReference type="PANTHER" id="PTHR34295">
    <property type="entry name" value="BIOTIN TRANSPORTER BIOY"/>
    <property type="match status" value="1"/>
</dbReference>
<dbReference type="RefSeq" id="WP_010495753.1">
    <property type="nucleotide sequence ID" value="NZ_JQBK01000010.1"/>
</dbReference>
<protein>
    <recommendedName>
        <fullName evidence="8">Biotin transporter</fullName>
    </recommendedName>
</protein>
<keyword evidence="3 8" id="KW-0813">Transport</keyword>
<evidence type="ECO:0000256" key="2">
    <source>
        <dbReference type="ARBA" id="ARBA00010692"/>
    </source>
</evidence>
<feature type="transmembrane region" description="Helical" evidence="9">
    <location>
        <begin position="86"/>
        <end position="106"/>
    </location>
</feature>
<evidence type="ECO:0000256" key="1">
    <source>
        <dbReference type="ARBA" id="ARBA00004651"/>
    </source>
</evidence>
<sequence>MKTKDLTTIAFMTAILVVLGLIPGIPLGIIPVPIVLQNMGVMLASLILKPKHATMSIFLLLLLAALGLPVLSGGRGGLPILLGPTAGYMFSWLLTPFLIYFGLSFLKNKKSITLKLLVVWLAGVICSDLIGTIWLTIQSQVPFMTALFSNLAFLPGDTIKLILAFTMAKALKAQPFSENTSF</sequence>
<feature type="transmembrane region" description="Helical" evidence="9">
    <location>
        <begin position="57"/>
        <end position="74"/>
    </location>
</feature>
<evidence type="ECO:0000313" key="11">
    <source>
        <dbReference type="Proteomes" id="UP000190935"/>
    </source>
</evidence>
<comment type="subcellular location">
    <subcellularLocation>
        <location evidence="1 8">Cell membrane</location>
        <topology evidence="1 8">Multi-pass membrane protein</topology>
    </subcellularLocation>
</comment>
<feature type="transmembrane region" description="Helical" evidence="9">
    <location>
        <begin position="143"/>
        <end position="163"/>
    </location>
</feature>
<reference evidence="11" key="1">
    <citation type="submission" date="2016-11" db="EMBL/GenBank/DDBJ databases">
        <authorList>
            <person name="Papadimitriou K."/>
        </authorList>
    </citation>
    <scope>NUCLEOTIDE SEQUENCE [LARGE SCALE GENOMIC DNA]</scope>
    <source>
        <strain evidence="11">ACA-DC 1533</strain>
    </source>
</reference>
<dbReference type="AlphaFoldDB" id="A0A1K1KSE0"/>
<name>A0A1K1KSE0_9LACO</name>
<dbReference type="PIRSF" id="PIRSF016661">
    <property type="entry name" value="BioY"/>
    <property type="match status" value="1"/>
</dbReference>